<dbReference type="KEGG" id="fya:KMW28_27120"/>
<dbReference type="EMBL" id="CP076133">
    <property type="protein sequence ID" value="QWG04572.1"/>
    <property type="molecule type" value="Genomic_DNA"/>
</dbReference>
<proteinExistence type="predicted"/>
<organism evidence="2 3">
    <name type="scientific">Flammeovirga yaeyamensis</name>
    <dbReference type="NCBI Taxonomy" id="367791"/>
    <lineage>
        <taxon>Bacteria</taxon>
        <taxon>Pseudomonadati</taxon>
        <taxon>Bacteroidota</taxon>
        <taxon>Cytophagia</taxon>
        <taxon>Cytophagales</taxon>
        <taxon>Flammeovirgaceae</taxon>
        <taxon>Flammeovirga</taxon>
    </lineage>
</organism>
<evidence type="ECO:0000313" key="2">
    <source>
        <dbReference type="EMBL" id="QWG04572.1"/>
    </source>
</evidence>
<feature type="coiled-coil region" evidence="1">
    <location>
        <begin position="109"/>
        <end position="136"/>
    </location>
</feature>
<keyword evidence="3" id="KW-1185">Reference proteome</keyword>
<keyword evidence="1" id="KW-0175">Coiled coil</keyword>
<name>A0AAX1NAR7_9BACT</name>
<evidence type="ECO:0000313" key="3">
    <source>
        <dbReference type="Proteomes" id="UP000678679"/>
    </source>
</evidence>
<dbReference type="RefSeq" id="WP_169665464.1">
    <property type="nucleotide sequence ID" value="NZ_CP076133.1"/>
</dbReference>
<evidence type="ECO:0000256" key="1">
    <source>
        <dbReference type="SAM" id="Coils"/>
    </source>
</evidence>
<sequence>MSKEELKAELKALKVQNSALKSALDAKQKQVNEHRVAKENVELQVETLKEQLETLKGTVDDDMRQELDEAVTEIEVHNQKHDSLLHSYNERGDLLKAANQRADTLYVSLTDVEKKLAAIESEKEELESDLFEYKDRVSNSVSTVFHTAELEKYKPNAQMYEVLVTMLSTNQRNMFESYIDNCDTFKLSRKHDNILGVFGSDYPVDVLREVLDERLHGLHSDKENIENYTFSYDNGDFSLYDNDSNEITSNGDLIDSLDGEEEIELTFTLRKWQWKSLYELCDADDHKALVEAVDYNV</sequence>
<reference evidence="2 3" key="1">
    <citation type="submission" date="2021-05" db="EMBL/GenBank/DDBJ databases">
        <title>Comparative genomic studies on the polysaccharide-degrading batcterial strains of the Flammeovirga genus.</title>
        <authorList>
            <person name="Zewei F."/>
            <person name="Zheng Z."/>
            <person name="Yu L."/>
            <person name="Ruyue G."/>
            <person name="Yanhong M."/>
            <person name="Yuanyuan C."/>
            <person name="Jingyan G."/>
            <person name="Wenjun H."/>
        </authorList>
    </citation>
    <scope>NUCLEOTIDE SEQUENCE [LARGE SCALE GENOMIC DNA]</scope>
    <source>
        <strain evidence="2 3">NBRC:100898</strain>
    </source>
</reference>
<feature type="coiled-coil region" evidence="1">
    <location>
        <begin position="3"/>
        <end position="65"/>
    </location>
</feature>
<gene>
    <name evidence="2" type="ORF">KMW28_27120</name>
</gene>
<accession>A0AAX1NAR7</accession>
<dbReference type="Proteomes" id="UP000678679">
    <property type="component" value="Chromosome 2"/>
</dbReference>
<dbReference type="AlphaFoldDB" id="A0AAX1NAR7"/>
<dbReference type="Gene3D" id="1.10.287.1490">
    <property type="match status" value="1"/>
</dbReference>
<protein>
    <submittedName>
        <fullName evidence="2">Uncharacterized protein</fullName>
    </submittedName>
</protein>